<reference evidence="1 2" key="1">
    <citation type="submission" date="2011-08" db="EMBL/GenBank/DDBJ databases">
        <authorList>
            <person name="Weinstock G."/>
            <person name="Sodergren E."/>
            <person name="Clifton S."/>
            <person name="Fulton L."/>
            <person name="Fulton B."/>
            <person name="Courtney L."/>
            <person name="Fronick C."/>
            <person name="Harrison M."/>
            <person name="Strong C."/>
            <person name="Farmer C."/>
            <person name="Delahaunty K."/>
            <person name="Markovic C."/>
            <person name="Hall O."/>
            <person name="Minx P."/>
            <person name="Tomlinson C."/>
            <person name="Mitreva M."/>
            <person name="Hou S."/>
            <person name="Chen J."/>
            <person name="Wollam A."/>
            <person name="Pepin K.H."/>
            <person name="Johnson M."/>
            <person name="Bhonagiri V."/>
            <person name="Zhang X."/>
            <person name="Suruliraj S."/>
            <person name="Warren W."/>
            <person name="Chinwalla A."/>
            <person name="Mardis E.R."/>
            <person name="Wilson R.K."/>
        </authorList>
    </citation>
    <scope>NUCLEOTIDE SEQUENCE [LARGE SCALE GENOMIC DNA]</scope>
    <source>
        <strain evidence="1 2">DP7</strain>
    </source>
</reference>
<dbReference type="AlphaFoldDB" id="G9XVZ5"/>
<name>G9XVZ5_DESHA</name>
<organism evidence="1 2">
    <name type="scientific">Desulfitobacterium hafniense DP7</name>
    <dbReference type="NCBI Taxonomy" id="537010"/>
    <lineage>
        <taxon>Bacteria</taxon>
        <taxon>Bacillati</taxon>
        <taxon>Bacillota</taxon>
        <taxon>Clostridia</taxon>
        <taxon>Eubacteriales</taxon>
        <taxon>Desulfitobacteriaceae</taxon>
        <taxon>Desulfitobacterium</taxon>
    </lineage>
</organism>
<sequence>MGGWKRPVSNLTPLQSFREDCLPARLKSAHFCKSKILGLLFESEWVHIWGKLPNDPCKLFSSICRCCQYNGYPILKPQKSLVKIPKKALIRDP</sequence>
<accession>G9XVZ5</accession>
<evidence type="ECO:0000313" key="1">
    <source>
        <dbReference type="EMBL" id="EHL04258.1"/>
    </source>
</evidence>
<proteinExistence type="predicted"/>
<dbReference type="HOGENOM" id="CLU_2394927_0_0_9"/>
<dbReference type="EMBL" id="AFZX01000137">
    <property type="protein sequence ID" value="EHL04258.1"/>
    <property type="molecule type" value="Genomic_DNA"/>
</dbReference>
<gene>
    <name evidence="1" type="ORF">HMPREF0322_05178</name>
</gene>
<protein>
    <submittedName>
        <fullName evidence="1">Uncharacterized protein</fullName>
    </submittedName>
</protein>
<comment type="caution">
    <text evidence="1">The sequence shown here is derived from an EMBL/GenBank/DDBJ whole genome shotgun (WGS) entry which is preliminary data.</text>
</comment>
<evidence type="ECO:0000313" key="2">
    <source>
        <dbReference type="Proteomes" id="UP000004416"/>
    </source>
</evidence>
<dbReference type="Proteomes" id="UP000004416">
    <property type="component" value="Unassembled WGS sequence"/>
</dbReference>